<feature type="signal peptide" evidence="2">
    <location>
        <begin position="1"/>
        <end position="23"/>
    </location>
</feature>
<evidence type="ECO:0000256" key="2">
    <source>
        <dbReference type="SAM" id="SignalP"/>
    </source>
</evidence>
<feature type="region of interest" description="Disordered" evidence="1">
    <location>
        <begin position="149"/>
        <end position="176"/>
    </location>
</feature>
<keyword evidence="2" id="KW-0732">Signal</keyword>
<name>A0A1I7WD31_HETBA</name>
<feature type="chain" id="PRO_5009310573" evidence="2">
    <location>
        <begin position="24"/>
        <end position="176"/>
    </location>
</feature>
<evidence type="ECO:0000313" key="4">
    <source>
        <dbReference type="WBParaSite" id="Hba_02653"/>
    </source>
</evidence>
<sequence length="176" mass="19907">MSNHSMKPLFLLVIMILHYMTEQFCPLNCSRNLPYICVSNSLSSPSLEKTIREEIKSRFSVCYFDLETNMSFKVNLDSSAFPLELDRPTIVVALLECEDDTDFYENLQPARKAWNIYGKHEILVSKALPSPHLESAVLLDSFASTGINGNPKVLSPPNTPRAEEFPSLSPNWSAEY</sequence>
<evidence type="ECO:0000313" key="3">
    <source>
        <dbReference type="Proteomes" id="UP000095283"/>
    </source>
</evidence>
<protein>
    <submittedName>
        <fullName evidence="4">Acid phosphatase</fullName>
    </submittedName>
</protein>
<keyword evidence="3" id="KW-1185">Reference proteome</keyword>
<dbReference type="AlphaFoldDB" id="A0A1I7WD31"/>
<accession>A0A1I7WD31</accession>
<organism evidence="3 4">
    <name type="scientific">Heterorhabditis bacteriophora</name>
    <name type="common">Entomopathogenic nematode worm</name>
    <dbReference type="NCBI Taxonomy" id="37862"/>
    <lineage>
        <taxon>Eukaryota</taxon>
        <taxon>Metazoa</taxon>
        <taxon>Ecdysozoa</taxon>
        <taxon>Nematoda</taxon>
        <taxon>Chromadorea</taxon>
        <taxon>Rhabditida</taxon>
        <taxon>Rhabditina</taxon>
        <taxon>Rhabditomorpha</taxon>
        <taxon>Strongyloidea</taxon>
        <taxon>Heterorhabditidae</taxon>
        <taxon>Heterorhabditis</taxon>
    </lineage>
</organism>
<dbReference type="Proteomes" id="UP000095283">
    <property type="component" value="Unplaced"/>
</dbReference>
<proteinExistence type="predicted"/>
<evidence type="ECO:0000256" key="1">
    <source>
        <dbReference type="SAM" id="MobiDB-lite"/>
    </source>
</evidence>
<reference evidence="4" key="1">
    <citation type="submission" date="2016-11" db="UniProtKB">
        <authorList>
            <consortium name="WormBaseParasite"/>
        </authorList>
    </citation>
    <scope>IDENTIFICATION</scope>
</reference>
<dbReference type="WBParaSite" id="Hba_02653">
    <property type="protein sequence ID" value="Hba_02653"/>
    <property type="gene ID" value="Hba_02653"/>
</dbReference>